<proteinExistence type="inferred from homology"/>
<dbReference type="GO" id="GO:1902600">
    <property type="term" value="P:proton transmembrane transport"/>
    <property type="evidence" value="ECO:0007669"/>
    <property type="project" value="InterPro"/>
</dbReference>
<dbReference type="RefSeq" id="WP_072904629.1">
    <property type="nucleotide sequence ID" value="NZ_FRAD01000039.1"/>
</dbReference>
<dbReference type="PANTHER" id="PTHR43562:SF3">
    <property type="entry name" value="SODIUM ION_PROTON EXCHANGER (EUROFUNG)"/>
    <property type="match status" value="1"/>
</dbReference>
<feature type="transmembrane region" description="Helical" evidence="11">
    <location>
        <begin position="300"/>
        <end position="323"/>
    </location>
</feature>
<comment type="similarity">
    <text evidence="2">Belongs to the monovalent cation:proton antiporter 2 (CPA2) transporter (TC 2.A.37) family.</text>
</comment>
<evidence type="ECO:0000259" key="12">
    <source>
        <dbReference type="Pfam" id="PF00999"/>
    </source>
</evidence>
<dbReference type="AlphaFoldDB" id="A0A1M6TAC5"/>
<evidence type="ECO:0000256" key="3">
    <source>
        <dbReference type="ARBA" id="ARBA00022448"/>
    </source>
</evidence>
<evidence type="ECO:0000256" key="1">
    <source>
        <dbReference type="ARBA" id="ARBA00004141"/>
    </source>
</evidence>
<evidence type="ECO:0000256" key="11">
    <source>
        <dbReference type="SAM" id="Phobius"/>
    </source>
</evidence>
<evidence type="ECO:0000313" key="13">
    <source>
        <dbReference type="EMBL" id="SHK53950.1"/>
    </source>
</evidence>
<feature type="transmembrane region" description="Helical" evidence="11">
    <location>
        <begin position="6"/>
        <end position="23"/>
    </location>
</feature>
<sequence length="412" mass="44421">MLSTHFLLDLAIILLSTKILGIGSRKIKMPQVVGALIAGLILGPSILNIVHESDFIVKMSELGVILLMFTAGLNTDIKELKKCGKASLVIALIGVIVPLIGGFLVASLFNPTGAFDIYSKTFLKNMFIGVILTATSVSITVETLMELGKLKTKSGTSIMGAAIIDDILGIILLTIITSMAEGSVNILNLLLTLTIFFALCFAGGYLFRKLFNAYCKRHGRKQRVSIYAFAFCLIMAFIAENFFGVADITGAYIAGVIISNTVQYEYIREKVDILSALLFSPIFFASIGIKTSVSGMNSTIVWFTVLLLLVAILTKIVGCGIGAKLCHYTGPESLRIGVGMISRGEVALIVANKGVPLGLMDPNYFGAVIIVVIVTTLITPILLKLSYSRAFKDVRENEEKAKAMEKEKVANV</sequence>
<feature type="transmembrane region" description="Helical" evidence="11">
    <location>
        <begin position="56"/>
        <end position="74"/>
    </location>
</feature>
<dbReference type="Gene3D" id="1.20.1530.20">
    <property type="match status" value="1"/>
</dbReference>
<keyword evidence="6 11" id="KW-1133">Transmembrane helix</keyword>
<evidence type="ECO:0000313" key="14">
    <source>
        <dbReference type="Proteomes" id="UP000183952"/>
    </source>
</evidence>
<feature type="transmembrane region" description="Helical" evidence="11">
    <location>
        <begin position="273"/>
        <end position="293"/>
    </location>
</feature>
<feature type="transmembrane region" description="Helical" evidence="11">
    <location>
        <begin position="186"/>
        <end position="207"/>
    </location>
</feature>
<organism evidence="13 14">
    <name type="scientific">Hathewaya proteolytica DSM 3090</name>
    <dbReference type="NCBI Taxonomy" id="1121331"/>
    <lineage>
        <taxon>Bacteria</taxon>
        <taxon>Bacillati</taxon>
        <taxon>Bacillota</taxon>
        <taxon>Clostridia</taxon>
        <taxon>Eubacteriales</taxon>
        <taxon>Clostridiaceae</taxon>
        <taxon>Hathewaya</taxon>
    </lineage>
</organism>
<evidence type="ECO:0000256" key="9">
    <source>
        <dbReference type="ARBA" id="ARBA00023136"/>
    </source>
</evidence>
<dbReference type="Proteomes" id="UP000183952">
    <property type="component" value="Unassembled WGS sequence"/>
</dbReference>
<reference evidence="13 14" key="1">
    <citation type="submission" date="2016-11" db="EMBL/GenBank/DDBJ databases">
        <authorList>
            <person name="Jaros S."/>
            <person name="Januszkiewicz K."/>
            <person name="Wedrychowicz H."/>
        </authorList>
    </citation>
    <scope>NUCLEOTIDE SEQUENCE [LARGE SCALE GENOMIC DNA]</scope>
    <source>
        <strain evidence="13 14">DSM 3090</strain>
    </source>
</reference>
<keyword evidence="14" id="KW-1185">Reference proteome</keyword>
<evidence type="ECO:0000256" key="6">
    <source>
        <dbReference type="ARBA" id="ARBA00022989"/>
    </source>
</evidence>
<evidence type="ECO:0000256" key="4">
    <source>
        <dbReference type="ARBA" id="ARBA00022449"/>
    </source>
</evidence>
<dbReference type="Pfam" id="PF00999">
    <property type="entry name" value="Na_H_Exchanger"/>
    <property type="match status" value="1"/>
</dbReference>
<keyword evidence="4" id="KW-0050">Antiport</keyword>
<feature type="transmembrane region" description="Helical" evidence="11">
    <location>
        <begin position="32"/>
        <end position="50"/>
    </location>
</feature>
<evidence type="ECO:0000256" key="7">
    <source>
        <dbReference type="ARBA" id="ARBA00023053"/>
    </source>
</evidence>
<accession>A0A1M6TAC5</accession>
<dbReference type="InterPro" id="IPR038770">
    <property type="entry name" value="Na+/solute_symporter_sf"/>
</dbReference>
<comment type="subcellular location">
    <subcellularLocation>
        <location evidence="1">Membrane</location>
        <topology evidence="1">Multi-pass membrane protein</topology>
    </subcellularLocation>
</comment>
<keyword evidence="7" id="KW-0915">Sodium</keyword>
<dbReference type="EMBL" id="FRAD01000039">
    <property type="protein sequence ID" value="SHK53950.1"/>
    <property type="molecule type" value="Genomic_DNA"/>
</dbReference>
<keyword evidence="9 11" id="KW-0472">Membrane</keyword>
<feature type="domain" description="Cation/H+ exchanger transmembrane" evidence="12">
    <location>
        <begin position="15"/>
        <end position="383"/>
    </location>
</feature>
<dbReference type="InterPro" id="IPR006153">
    <property type="entry name" value="Cation/H_exchanger_TM"/>
</dbReference>
<dbReference type="PANTHER" id="PTHR43562">
    <property type="entry name" value="NAPA-TYPE SODIUM/HYDROGEN ANTIPORTER"/>
    <property type="match status" value="1"/>
</dbReference>
<gene>
    <name evidence="13" type="ORF">SAMN02745248_02771</name>
</gene>
<keyword evidence="10" id="KW-0739">Sodium transport</keyword>
<feature type="transmembrane region" description="Helical" evidence="11">
    <location>
        <begin position="126"/>
        <end position="145"/>
    </location>
</feature>
<keyword evidence="5 11" id="KW-0812">Transmembrane</keyword>
<evidence type="ECO:0000256" key="5">
    <source>
        <dbReference type="ARBA" id="ARBA00022692"/>
    </source>
</evidence>
<dbReference type="OrthoDB" id="9793589at2"/>
<dbReference type="GO" id="GO:0015297">
    <property type="term" value="F:antiporter activity"/>
    <property type="evidence" value="ECO:0007669"/>
    <property type="project" value="UniProtKB-KW"/>
</dbReference>
<dbReference type="GO" id="GO:0016020">
    <property type="term" value="C:membrane"/>
    <property type="evidence" value="ECO:0007669"/>
    <property type="project" value="UniProtKB-SubCell"/>
</dbReference>
<keyword evidence="3" id="KW-0813">Transport</keyword>
<feature type="transmembrane region" description="Helical" evidence="11">
    <location>
        <begin position="364"/>
        <end position="383"/>
    </location>
</feature>
<evidence type="ECO:0000256" key="10">
    <source>
        <dbReference type="ARBA" id="ARBA00023201"/>
    </source>
</evidence>
<feature type="transmembrane region" description="Helical" evidence="11">
    <location>
        <begin position="86"/>
        <end position="106"/>
    </location>
</feature>
<keyword evidence="8" id="KW-0406">Ion transport</keyword>
<evidence type="ECO:0000256" key="8">
    <source>
        <dbReference type="ARBA" id="ARBA00023065"/>
    </source>
</evidence>
<feature type="transmembrane region" description="Helical" evidence="11">
    <location>
        <begin position="157"/>
        <end position="180"/>
    </location>
</feature>
<dbReference type="GO" id="GO:0006814">
    <property type="term" value="P:sodium ion transport"/>
    <property type="evidence" value="ECO:0007669"/>
    <property type="project" value="UniProtKB-KW"/>
</dbReference>
<name>A0A1M6TAC5_9CLOT</name>
<feature type="transmembrane region" description="Helical" evidence="11">
    <location>
        <begin position="228"/>
        <end position="253"/>
    </location>
</feature>
<protein>
    <submittedName>
        <fullName evidence="13">Sodium/proton-potassium antiporter GerN, CPA2 family</fullName>
    </submittedName>
</protein>
<dbReference type="STRING" id="1121331.SAMN02745248_02771"/>
<evidence type="ECO:0000256" key="2">
    <source>
        <dbReference type="ARBA" id="ARBA00005551"/>
    </source>
</evidence>